<dbReference type="PANTHER" id="PTHR22916:SF3">
    <property type="entry name" value="UDP-GLCNAC:BETAGAL BETA-1,3-N-ACETYLGLUCOSAMINYLTRANSFERASE-LIKE PROTEIN 1"/>
    <property type="match status" value="1"/>
</dbReference>
<dbReference type="InterPro" id="IPR029044">
    <property type="entry name" value="Nucleotide-diphossugar_trans"/>
</dbReference>
<organism evidence="2 3">
    <name type="scientific">Thioclava kandeliae</name>
    <dbReference type="NCBI Taxonomy" id="3070818"/>
    <lineage>
        <taxon>Bacteria</taxon>
        <taxon>Pseudomonadati</taxon>
        <taxon>Pseudomonadota</taxon>
        <taxon>Alphaproteobacteria</taxon>
        <taxon>Rhodobacterales</taxon>
        <taxon>Paracoccaceae</taxon>
        <taxon>Thioclava</taxon>
    </lineage>
</organism>
<evidence type="ECO:0000313" key="3">
    <source>
        <dbReference type="Proteomes" id="UP001438953"/>
    </source>
</evidence>
<keyword evidence="3" id="KW-1185">Reference proteome</keyword>
<dbReference type="PANTHER" id="PTHR22916">
    <property type="entry name" value="GLYCOSYLTRANSFERASE"/>
    <property type="match status" value="1"/>
</dbReference>
<sequence>MTSESVLPELSIIVPVFNVDRYLPDCLDSLAALNDVAVEFILVDDGSTDGSRERCEARVRDDPRFRLLQAARVGPGEARNIGIRGARGAHIGFLDGDDLVVPEAYLAALRQVQASGSDFVTCAFRRLRGGGVLRKSRLSRGHAVSRSGVRPEDRPDLVFASVFWNKIFRRDFFEKACYPIPDGIFEDILPNLRAFCMSEQIDVCAQVAVLWRVREDKSSFTQKQGSRRNIAARLAVLAKCLAFLDSQPQGYRTAFQHKVIAHDAQILLKALAAVEETGLRLVARKVFVDLLALGPADETETLVGIQAFINATLPEPPSEEPLEDMIPLEEYSLVFRPRKATAISARTAIKIVSRGTTERFIGDFSSLHIHHLDAGRREVFWCDVPEDAPLMEEPFYYQGLRKLGSAGYAMSFDNIGPWQRPLRARPVVMASIGRCGSTLLSKLTKGMGLATWSEPDSFTNLAVTPELRAEPALYQGLMRLGLNVLADQAAQTGQSQFVVKLRAQATPVCEDLAAHHRDTLVFFVVREPVAWALSYHRLWGAAPEVLAKTLSDQLGYIRAAQARGLEVTVIDYDRLVAAPHETVGAICATLGVPALTPERIGAIFGVDAQKDTPVSRSSGTAPADGFAEAFVEALRQRAPDLAEMGPAGWLAQGG</sequence>
<name>A0ABV1SL73_9RHOB</name>
<reference evidence="2 3" key="1">
    <citation type="submission" date="2024-06" db="EMBL/GenBank/DDBJ databases">
        <title>Thioclava kandeliae sp. nov. from a rhizosphere soil sample of Kandelia candel in a mangrove.</title>
        <authorList>
            <person name="Mu T."/>
        </authorList>
    </citation>
    <scope>NUCLEOTIDE SEQUENCE [LARGE SCALE GENOMIC DNA]</scope>
    <source>
        <strain evidence="2 3">CPCC 100088</strain>
    </source>
</reference>
<protein>
    <submittedName>
        <fullName evidence="2">Glycosyltransferase</fullName>
        <ecNumber evidence="2">2.4.-.-</ecNumber>
    </submittedName>
</protein>
<proteinExistence type="predicted"/>
<dbReference type="EC" id="2.4.-.-" evidence="2"/>
<dbReference type="EMBL" id="JAYWLC010000023">
    <property type="protein sequence ID" value="MER5173653.1"/>
    <property type="molecule type" value="Genomic_DNA"/>
</dbReference>
<dbReference type="RefSeq" id="WP_350939008.1">
    <property type="nucleotide sequence ID" value="NZ_JAYWLC010000023.1"/>
</dbReference>
<keyword evidence="2" id="KW-0808">Transferase</keyword>
<dbReference type="CDD" id="cd00761">
    <property type="entry name" value="Glyco_tranf_GTA_type"/>
    <property type="match status" value="1"/>
</dbReference>
<dbReference type="SUPFAM" id="SSF53448">
    <property type="entry name" value="Nucleotide-diphospho-sugar transferases"/>
    <property type="match status" value="1"/>
</dbReference>
<accession>A0ABV1SL73</accession>
<gene>
    <name evidence="2" type="ORF">VSX56_17950</name>
</gene>
<keyword evidence="2" id="KW-0328">Glycosyltransferase</keyword>
<evidence type="ECO:0000259" key="1">
    <source>
        <dbReference type="Pfam" id="PF00535"/>
    </source>
</evidence>
<dbReference type="InterPro" id="IPR027417">
    <property type="entry name" value="P-loop_NTPase"/>
</dbReference>
<feature type="domain" description="Glycosyltransferase 2-like" evidence="1">
    <location>
        <begin position="11"/>
        <end position="174"/>
    </location>
</feature>
<dbReference type="Gene3D" id="3.40.50.300">
    <property type="entry name" value="P-loop containing nucleotide triphosphate hydrolases"/>
    <property type="match status" value="1"/>
</dbReference>
<dbReference type="SUPFAM" id="SSF52540">
    <property type="entry name" value="P-loop containing nucleoside triphosphate hydrolases"/>
    <property type="match status" value="1"/>
</dbReference>
<dbReference type="Gene3D" id="3.90.550.10">
    <property type="entry name" value="Spore Coat Polysaccharide Biosynthesis Protein SpsA, Chain A"/>
    <property type="match status" value="1"/>
</dbReference>
<evidence type="ECO:0000313" key="2">
    <source>
        <dbReference type="EMBL" id="MER5173653.1"/>
    </source>
</evidence>
<comment type="caution">
    <text evidence="2">The sequence shown here is derived from an EMBL/GenBank/DDBJ whole genome shotgun (WGS) entry which is preliminary data.</text>
</comment>
<dbReference type="GO" id="GO:0016757">
    <property type="term" value="F:glycosyltransferase activity"/>
    <property type="evidence" value="ECO:0007669"/>
    <property type="project" value="UniProtKB-KW"/>
</dbReference>
<dbReference type="InterPro" id="IPR001173">
    <property type="entry name" value="Glyco_trans_2-like"/>
</dbReference>
<dbReference type="Pfam" id="PF00535">
    <property type="entry name" value="Glycos_transf_2"/>
    <property type="match status" value="1"/>
</dbReference>
<dbReference type="Proteomes" id="UP001438953">
    <property type="component" value="Unassembled WGS sequence"/>
</dbReference>